<dbReference type="Pfam" id="PF07484">
    <property type="entry name" value="Collar"/>
    <property type="match status" value="1"/>
</dbReference>
<evidence type="ECO:0000313" key="2">
    <source>
        <dbReference type="EMBL" id="TCO81697.1"/>
    </source>
</evidence>
<name>A0A4R2LFI5_9GAMM</name>
<evidence type="ECO:0000313" key="3">
    <source>
        <dbReference type="Proteomes" id="UP000295765"/>
    </source>
</evidence>
<dbReference type="Proteomes" id="UP000295765">
    <property type="component" value="Unassembled WGS sequence"/>
</dbReference>
<reference evidence="2 3" key="1">
    <citation type="submission" date="2019-03" db="EMBL/GenBank/DDBJ databases">
        <title>Genomic Encyclopedia of Type Strains, Phase IV (KMG-IV): sequencing the most valuable type-strain genomes for metagenomic binning, comparative biology and taxonomic classification.</title>
        <authorList>
            <person name="Goeker M."/>
        </authorList>
    </citation>
    <scope>NUCLEOTIDE SEQUENCE [LARGE SCALE GENOMIC DNA]</scope>
    <source>
        <strain evidence="2 3">DSM 25287</strain>
    </source>
</reference>
<dbReference type="InterPro" id="IPR011083">
    <property type="entry name" value="Phage_tail_collar_dom"/>
</dbReference>
<dbReference type="InterPro" id="IPR037053">
    <property type="entry name" value="Phage_tail_collar_dom_sf"/>
</dbReference>
<proteinExistence type="predicted"/>
<dbReference type="SUPFAM" id="SSF88874">
    <property type="entry name" value="Receptor-binding domain of short tail fibre protein gp12"/>
    <property type="match status" value="1"/>
</dbReference>
<accession>A0A4R2LFI5</accession>
<protein>
    <submittedName>
        <fullName evidence="2">Microcystin-dependent protein</fullName>
    </submittedName>
</protein>
<dbReference type="AlphaFoldDB" id="A0A4R2LFI5"/>
<dbReference type="Gene3D" id="3.90.1340.10">
    <property type="entry name" value="Phage tail collar domain"/>
    <property type="match status" value="1"/>
</dbReference>
<comment type="caution">
    <text evidence="2">The sequence shown here is derived from an EMBL/GenBank/DDBJ whole genome shotgun (WGS) entry which is preliminary data.</text>
</comment>
<gene>
    <name evidence="2" type="ORF">EV699_10790</name>
</gene>
<keyword evidence="3" id="KW-1185">Reference proteome</keyword>
<organism evidence="2 3">
    <name type="scientific">Plasticicumulans lactativorans</name>
    <dbReference type="NCBI Taxonomy" id="1133106"/>
    <lineage>
        <taxon>Bacteria</taxon>
        <taxon>Pseudomonadati</taxon>
        <taxon>Pseudomonadota</taxon>
        <taxon>Gammaproteobacteria</taxon>
        <taxon>Candidatus Competibacteraceae</taxon>
        <taxon>Plasticicumulans</taxon>
    </lineage>
</organism>
<dbReference type="RefSeq" id="WP_165904067.1">
    <property type="nucleotide sequence ID" value="NZ_SLWY01000007.1"/>
</dbReference>
<feature type="domain" description="Phage tail collar" evidence="1">
    <location>
        <begin position="7"/>
        <end position="62"/>
    </location>
</feature>
<evidence type="ECO:0000259" key="1">
    <source>
        <dbReference type="Pfam" id="PF07484"/>
    </source>
</evidence>
<dbReference type="EMBL" id="SLWY01000007">
    <property type="protein sequence ID" value="TCO81697.1"/>
    <property type="molecule type" value="Genomic_DNA"/>
</dbReference>
<sequence>MSDPFLGEMRMVSFTFAPNGWAQCNGQLLPIAQNQALFALLGTQYGGNGTTTFALPDLRGRVAIGPAANYPQGAAGGSAAVTLSVDQMPPHGHAANAFAGAGTAAAPTGQVFAQDSGGNAMFAGAANATLAPGAIASAGQSQPHENMQPYGVVNWIIALQGIFPSRP</sequence>